<dbReference type="SUPFAM" id="SSF50969">
    <property type="entry name" value="YVTN repeat-like/Quinoprotein amine dehydrogenase"/>
    <property type="match status" value="1"/>
</dbReference>
<feature type="region of interest" description="Disordered" evidence="1">
    <location>
        <begin position="58"/>
        <end position="83"/>
    </location>
</feature>
<feature type="compositionally biased region" description="Polar residues" evidence="1">
    <location>
        <begin position="552"/>
        <end position="561"/>
    </location>
</feature>
<dbReference type="OrthoDB" id="308690at2759"/>
<name>A0A6A6EUH5_9PEZI</name>
<keyword evidence="3" id="KW-1185">Reference proteome</keyword>
<reference evidence="2" key="1">
    <citation type="journal article" date="2020" name="Stud. Mycol.">
        <title>101 Dothideomycetes genomes: a test case for predicting lifestyles and emergence of pathogens.</title>
        <authorList>
            <person name="Haridas S."/>
            <person name="Albert R."/>
            <person name="Binder M."/>
            <person name="Bloem J."/>
            <person name="Labutti K."/>
            <person name="Salamov A."/>
            <person name="Andreopoulos B."/>
            <person name="Baker S."/>
            <person name="Barry K."/>
            <person name="Bills G."/>
            <person name="Bluhm B."/>
            <person name="Cannon C."/>
            <person name="Castanera R."/>
            <person name="Culley D."/>
            <person name="Daum C."/>
            <person name="Ezra D."/>
            <person name="Gonzalez J."/>
            <person name="Henrissat B."/>
            <person name="Kuo A."/>
            <person name="Liang C."/>
            <person name="Lipzen A."/>
            <person name="Lutzoni F."/>
            <person name="Magnuson J."/>
            <person name="Mondo S."/>
            <person name="Nolan M."/>
            <person name="Ohm R."/>
            <person name="Pangilinan J."/>
            <person name="Park H.-J."/>
            <person name="Ramirez L."/>
            <person name="Alfaro M."/>
            <person name="Sun H."/>
            <person name="Tritt A."/>
            <person name="Yoshinaga Y."/>
            <person name="Zwiers L.-H."/>
            <person name="Turgeon B."/>
            <person name="Goodwin S."/>
            <person name="Spatafora J."/>
            <person name="Crous P."/>
            <person name="Grigoriev I."/>
        </authorList>
    </citation>
    <scope>NUCLEOTIDE SEQUENCE</scope>
    <source>
        <strain evidence="2">CBS 207.26</strain>
    </source>
</reference>
<evidence type="ECO:0008006" key="4">
    <source>
        <dbReference type="Google" id="ProtNLM"/>
    </source>
</evidence>
<feature type="compositionally biased region" description="Acidic residues" evidence="1">
    <location>
        <begin position="505"/>
        <end position="515"/>
    </location>
</feature>
<dbReference type="InterPro" id="IPR015943">
    <property type="entry name" value="WD40/YVTN_repeat-like_dom_sf"/>
</dbReference>
<dbReference type="Proteomes" id="UP000800200">
    <property type="component" value="Unassembled WGS sequence"/>
</dbReference>
<feature type="compositionally biased region" description="Basic and acidic residues" evidence="1">
    <location>
        <begin position="527"/>
        <end position="536"/>
    </location>
</feature>
<dbReference type="InterPro" id="IPR001680">
    <property type="entry name" value="WD40_rpt"/>
</dbReference>
<dbReference type="EMBL" id="ML994611">
    <property type="protein sequence ID" value="KAF2194439.1"/>
    <property type="molecule type" value="Genomic_DNA"/>
</dbReference>
<organism evidence="2 3">
    <name type="scientific">Zopfia rhizophila CBS 207.26</name>
    <dbReference type="NCBI Taxonomy" id="1314779"/>
    <lineage>
        <taxon>Eukaryota</taxon>
        <taxon>Fungi</taxon>
        <taxon>Dikarya</taxon>
        <taxon>Ascomycota</taxon>
        <taxon>Pezizomycotina</taxon>
        <taxon>Dothideomycetes</taxon>
        <taxon>Dothideomycetes incertae sedis</taxon>
        <taxon>Zopfiaceae</taxon>
        <taxon>Zopfia</taxon>
    </lineage>
</organism>
<dbReference type="Gene3D" id="2.130.10.10">
    <property type="entry name" value="YVTN repeat-like/Quinoprotein amine dehydrogenase"/>
    <property type="match status" value="2"/>
</dbReference>
<feature type="region of interest" description="Disordered" evidence="1">
    <location>
        <begin position="1"/>
        <end position="28"/>
    </location>
</feature>
<dbReference type="GO" id="GO:0005815">
    <property type="term" value="C:microtubule organizing center"/>
    <property type="evidence" value="ECO:0007669"/>
    <property type="project" value="TreeGrafter"/>
</dbReference>
<proteinExistence type="predicted"/>
<dbReference type="GO" id="GO:1990810">
    <property type="term" value="P:microtubule anchoring at mitotic spindle pole body"/>
    <property type="evidence" value="ECO:0007669"/>
    <property type="project" value="TreeGrafter"/>
</dbReference>
<dbReference type="InterPro" id="IPR052778">
    <property type="entry name" value="Centrosome-WD_assoc"/>
</dbReference>
<dbReference type="PANTHER" id="PTHR16220">
    <property type="entry name" value="WD REPEAT PROTEIN 8-RELATED"/>
    <property type="match status" value="1"/>
</dbReference>
<feature type="compositionally biased region" description="Polar residues" evidence="1">
    <location>
        <begin position="342"/>
        <end position="352"/>
    </location>
</feature>
<feature type="region of interest" description="Disordered" evidence="1">
    <location>
        <begin position="333"/>
        <end position="352"/>
    </location>
</feature>
<sequence>MESIEISHQFKTTSHSFSSPTATHTASLSGSRLQIRSLATLEITRSIILPNSHDLRNSRLAWSPPTTSTYSTTSTPPRRSQPVRSNRILVADDETTRVYDLRDEKWSAVIRNGSGGMGKNVHVEFGRNEEEVVVWSDFQSKVSVWCLRTGRTVEVKDPKIISQRERGWGWGWGWRPGDGEKVLACLCRSGGQDVLLLMAPGSYKVLKRVELGTVDAQGLRWSRDGRWVSVWDSPGSGFRVQVYTADGHLYRTINREPQEESREWGIGGLGVKSVEWVPGGEWLAVGGWDRRVRMLSSRTFSPVVFLDHTAQIQIPSAPVYTEQVPASGVRSYAVSPQPVSPPTAQTTPNDTVPKQGISIITFNADSTLVATRDDSTPTTVWIWDLRSLSPKTILIQHAPVKSLQWHPTNPSLLLIQCIQDTPILYLWSAPSLSTSTSQSSSPPPPPEILDLNPNITKPLGSATIKWDVKWLSTFENKKPCFLFGHQQGYILVWPEGREQILRFENEEDEESEDSLYDILTGRTPVPRLHDSSGSDLKDEENEDGGTYAEGETYSSGEGSTRSLEDTFRERKKVNPGVGRKKSVFDESGMSEMF</sequence>
<evidence type="ECO:0000256" key="1">
    <source>
        <dbReference type="SAM" id="MobiDB-lite"/>
    </source>
</evidence>
<feature type="compositionally biased region" description="Polar residues" evidence="1">
    <location>
        <begin position="9"/>
        <end position="28"/>
    </location>
</feature>
<dbReference type="AlphaFoldDB" id="A0A6A6EUH5"/>
<feature type="region of interest" description="Disordered" evidence="1">
    <location>
        <begin position="505"/>
        <end position="593"/>
    </location>
</feature>
<protein>
    <recommendedName>
        <fullName evidence="4">WD40 repeat-like protein</fullName>
    </recommendedName>
</protein>
<dbReference type="PANTHER" id="PTHR16220:SF0">
    <property type="entry name" value="WD REPEAT-CONTAINING PROTEIN WRAP73"/>
    <property type="match status" value="1"/>
</dbReference>
<dbReference type="GO" id="GO:1990811">
    <property type="term" value="C:MWP complex"/>
    <property type="evidence" value="ECO:0007669"/>
    <property type="project" value="TreeGrafter"/>
</dbReference>
<dbReference type="Pfam" id="PF00400">
    <property type="entry name" value="WD40"/>
    <property type="match status" value="1"/>
</dbReference>
<evidence type="ECO:0000313" key="3">
    <source>
        <dbReference type="Proteomes" id="UP000800200"/>
    </source>
</evidence>
<dbReference type="InterPro" id="IPR011044">
    <property type="entry name" value="Quino_amine_DH_bsu"/>
</dbReference>
<accession>A0A6A6EUH5</accession>
<feature type="compositionally biased region" description="Low complexity" evidence="1">
    <location>
        <begin position="63"/>
        <end position="83"/>
    </location>
</feature>
<gene>
    <name evidence="2" type="ORF">K469DRAFT_705888</name>
</gene>
<feature type="compositionally biased region" description="Basic residues" evidence="1">
    <location>
        <begin position="569"/>
        <end position="581"/>
    </location>
</feature>
<dbReference type="SMART" id="SM00320">
    <property type="entry name" value="WD40"/>
    <property type="match status" value="4"/>
</dbReference>
<evidence type="ECO:0000313" key="2">
    <source>
        <dbReference type="EMBL" id="KAF2194439.1"/>
    </source>
</evidence>